<evidence type="ECO:0000313" key="1">
    <source>
        <dbReference type="EMBL" id="MDL0146518.1"/>
    </source>
</evidence>
<name>A0ABT7I352_9BACT</name>
<gene>
    <name evidence="1" type="ORF">NYG95_02520</name>
</gene>
<reference evidence="1" key="2">
    <citation type="journal article" date="2023" name="Microorganisms">
        <title>Isolation and Genomic Characteristics of Cat-Borne Campylobacter felis sp. nov. and Sheep-Borne Campylobacter ovis sp. nov.</title>
        <authorList>
            <person name="Wang H."/>
            <person name="Li Y."/>
            <person name="Gu Y."/>
            <person name="Zhou G."/>
            <person name="Chen X."/>
            <person name="Zhang X."/>
            <person name="Shao Z."/>
            <person name="Zhang J."/>
            <person name="Zhang M."/>
        </authorList>
    </citation>
    <scope>NUCLEOTIDE SEQUENCE</scope>
    <source>
        <strain evidence="1">XJK33-1</strain>
    </source>
</reference>
<keyword evidence="2" id="KW-1185">Reference proteome</keyword>
<reference evidence="1" key="1">
    <citation type="submission" date="2022-08" db="EMBL/GenBank/DDBJ databases">
        <authorList>
            <person name="Wang H."/>
        </authorList>
    </citation>
    <scope>NUCLEOTIDE SEQUENCE</scope>
    <source>
        <strain evidence="1">XJK33-1</strain>
    </source>
</reference>
<accession>A0ABT7I352</accession>
<evidence type="ECO:0000313" key="2">
    <source>
        <dbReference type="Proteomes" id="UP001176223"/>
    </source>
</evidence>
<dbReference type="EMBL" id="JANURU010000003">
    <property type="protein sequence ID" value="MDL0146518.1"/>
    <property type="molecule type" value="Genomic_DNA"/>
</dbReference>
<sequence>MQEFFYKFKMPRSEKFVCGFCGAHARLFHATNPLFEKLNEREKAKVLNEGRFECEPLCPHCFKSANFKVVLELYALKKTSICTLKMRERRKDFDFV</sequence>
<dbReference type="Proteomes" id="UP001176223">
    <property type="component" value="Unassembled WGS sequence"/>
</dbReference>
<dbReference type="RefSeq" id="WP_289773987.1">
    <property type="nucleotide sequence ID" value="NZ_JANURU010000003.1"/>
</dbReference>
<proteinExistence type="predicted"/>
<protein>
    <submittedName>
        <fullName evidence="1">Uncharacterized protein</fullName>
    </submittedName>
</protein>
<comment type="caution">
    <text evidence="1">The sequence shown here is derived from an EMBL/GenBank/DDBJ whole genome shotgun (WGS) entry which is preliminary data.</text>
</comment>
<organism evidence="1 2">
    <name type="scientific">Campylobacter felis</name>
    <dbReference type="NCBI Taxonomy" id="2974565"/>
    <lineage>
        <taxon>Bacteria</taxon>
        <taxon>Pseudomonadati</taxon>
        <taxon>Campylobacterota</taxon>
        <taxon>Epsilonproteobacteria</taxon>
        <taxon>Campylobacterales</taxon>
        <taxon>Campylobacteraceae</taxon>
        <taxon>Campylobacter</taxon>
    </lineage>
</organism>